<dbReference type="AlphaFoldDB" id="A0A822Z0A3"/>
<comment type="similarity">
    <text evidence="1">Belongs to the AB hydrolase superfamily. Lipase family.</text>
</comment>
<keyword evidence="7" id="KW-1185">Reference proteome</keyword>
<accession>A0A822Z0A3</accession>
<evidence type="ECO:0000259" key="5">
    <source>
        <dbReference type="Pfam" id="PF01764"/>
    </source>
</evidence>
<protein>
    <recommendedName>
        <fullName evidence="5">Fungal lipase-type domain-containing protein</fullName>
    </recommendedName>
</protein>
<gene>
    <name evidence="6" type="ORF">HUJ06_008831</name>
</gene>
<feature type="domain" description="Fungal lipase-type" evidence="5">
    <location>
        <begin position="53"/>
        <end position="114"/>
    </location>
</feature>
<dbReference type="InterPro" id="IPR002921">
    <property type="entry name" value="Fungal_lipase-type"/>
</dbReference>
<keyword evidence="3" id="KW-0442">Lipid degradation</keyword>
<evidence type="ECO:0000256" key="4">
    <source>
        <dbReference type="ARBA" id="ARBA00023098"/>
    </source>
</evidence>
<dbReference type="Pfam" id="PF01764">
    <property type="entry name" value="Lipase_3"/>
    <property type="match status" value="1"/>
</dbReference>
<evidence type="ECO:0000256" key="2">
    <source>
        <dbReference type="ARBA" id="ARBA00022801"/>
    </source>
</evidence>
<keyword evidence="4" id="KW-0443">Lipid metabolism</keyword>
<reference evidence="6 7" key="1">
    <citation type="journal article" date="2020" name="Mol. Biol. Evol.">
        <title>Distinct Expression and Methylation Patterns for Genes with Different Fates following a Single Whole-Genome Duplication in Flowering Plants.</title>
        <authorList>
            <person name="Shi T."/>
            <person name="Rahmani R.S."/>
            <person name="Gugger P.F."/>
            <person name="Wang M."/>
            <person name="Li H."/>
            <person name="Zhang Y."/>
            <person name="Li Z."/>
            <person name="Wang Q."/>
            <person name="Van de Peer Y."/>
            <person name="Marchal K."/>
            <person name="Chen J."/>
        </authorList>
    </citation>
    <scope>NUCLEOTIDE SEQUENCE [LARGE SCALE GENOMIC DNA]</scope>
    <source>
        <tissue evidence="6">Leaf</tissue>
    </source>
</reference>
<dbReference type="EMBL" id="DUZY01000004">
    <property type="protein sequence ID" value="DAD38190.1"/>
    <property type="molecule type" value="Genomic_DNA"/>
</dbReference>
<dbReference type="Proteomes" id="UP000607653">
    <property type="component" value="Unassembled WGS sequence"/>
</dbReference>
<dbReference type="PANTHER" id="PTHR31403">
    <property type="entry name" value="PHOSPHOLIPASE A1-IBETA2, CHLOROPLASTIC"/>
    <property type="match status" value="1"/>
</dbReference>
<name>A0A822Z0A3_NELNU</name>
<keyword evidence="2" id="KW-0378">Hydrolase</keyword>
<evidence type="ECO:0000313" key="7">
    <source>
        <dbReference type="Proteomes" id="UP000607653"/>
    </source>
</evidence>
<evidence type="ECO:0000313" key="6">
    <source>
        <dbReference type="EMBL" id="DAD38190.1"/>
    </source>
</evidence>
<proteinExistence type="inferred from homology"/>
<evidence type="ECO:0000256" key="1">
    <source>
        <dbReference type="ARBA" id="ARBA00010701"/>
    </source>
</evidence>
<comment type="caution">
    <text evidence="6">The sequence shown here is derived from an EMBL/GenBank/DDBJ whole genome shotgun (WGS) entry which is preliminary data.</text>
</comment>
<organism evidence="6 7">
    <name type="scientific">Nelumbo nucifera</name>
    <name type="common">Sacred lotus</name>
    <dbReference type="NCBI Taxonomy" id="4432"/>
    <lineage>
        <taxon>Eukaryota</taxon>
        <taxon>Viridiplantae</taxon>
        <taxon>Streptophyta</taxon>
        <taxon>Embryophyta</taxon>
        <taxon>Tracheophyta</taxon>
        <taxon>Spermatophyta</taxon>
        <taxon>Magnoliopsida</taxon>
        <taxon>Proteales</taxon>
        <taxon>Nelumbonaceae</taxon>
        <taxon>Nelumbo</taxon>
    </lineage>
</organism>
<dbReference type="PANTHER" id="PTHR31403:SF51">
    <property type="entry name" value="PHOSPHOLIPASE A1-IGAMMA2, CHLOROPLASTIC"/>
    <property type="match status" value="1"/>
</dbReference>
<sequence>MISKNQILASVGSGLALGFFSAILPSGISVYGRYNNISVSVLQVLGSGANPERSQGLSINTTSHNLGSTRVMLSAYDIVEMGVNVIEDGRAVPVMVFPFSGPRIGIVSFKVRVERLG</sequence>
<dbReference type="GO" id="GO:0016788">
    <property type="term" value="F:hydrolase activity, acting on ester bonds"/>
    <property type="evidence" value="ECO:0007669"/>
    <property type="project" value="UniProtKB-ARBA"/>
</dbReference>
<dbReference type="GO" id="GO:0016042">
    <property type="term" value="P:lipid catabolic process"/>
    <property type="evidence" value="ECO:0007669"/>
    <property type="project" value="UniProtKB-KW"/>
</dbReference>
<evidence type="ECO:0000256" key="3">
    <source>
        <dbReference type="ARBA" id="ARBA00022963"/>
    </source>
</evidence>